<reference evidence="1" key="2">
    <citation type="journal article" date="2015" name="Fish Shellfish Immunol.">
        <title>Early steps in the European eel (Anguilla anguilla)-Vibrio vulnificus interaction in the gills: Role of the RtxA13 toxin.</title>
        <authorList>
            <person name="Callol A."/>
            <person name="Pajuelo D."/>
            <person name="Ebbesson L."/>
            <person name="Teles M."/>
            <person name="MacKenzie S."/>
            <person name="Amaro C."/>
        </authorList>
    </citation>
    <scope>NUCLEOTIDE SEQUENCE</scope>
</reference>
<accession>A0A0E9WCL2</accession>
<organism evidence="1">
    <name type="scientific">Anguilla anguilla</name>
    <name type="common">European freshwater eel</name>
    <name type="synonym">Muraena anguilla</name>
    <dbReference type="NCBI Taxonomy" id="7936"/>
    <lineage>
        <taxon>Eukaryota</taxon>
        <taxon>Metazoa</taxon>
        <taxon>Chordata</taxon>
        <taxon>Craniata</taxon>
        <taxon>Vertebrata</taxon>
        <taxon>Euteleostomi</taxon>
        <taxon>Actinopterygii</taxon>
        <taxon>Neopterygii</taxon>
        <taxon>Teleostei</taxon>
        <taxon>Anguilliformes</taxon>
        <taxon>Anguillidae</taxon>
        <taxon>Anguilla</taxon>
    </lineage>
</organism>
<protein>
    <submittedName>
        <fullName evidence="1">Uncharacterized protein</fullName>
    </submittedName>
</protein>
<sequence>MPGNIQAPSLWQQLSGSHAIPQGCTSSPPAAYTGLKQQNVLHSTLPDPQSQAKVGKCGYDTKHFPIIQQAFSCFT</sequence>
<evidence type="ECO:0000313" key="1">
    <source>
        <dbReference type="EMBL" id="JAH88092.1"/>
    </source>
</evidence>
<dbReference type="AlphaFoldDB" id="A0A0E9WCL2"/>
<name>A0A0E9WCL2_ANGAN</name>
<reference evidence="1" key="1">
    <citation type="submission" date="2014-11" db="EMBL/GenBank/DDBJ databases">
        <authorList>
            <person name="Amaro Gonzalez C."/>
        </authorList>
    </citation>
    <scope>NUCLEOTIDE SEQUENCE</scope>
</reference>
<proteinExistence type="predicted"/>
<dbReference type="EMBL" id="GBXM01020485">
    <property type="protein sequence ID" value="JAH88092.1"/>
    <property type="molecule type" value="Transcribed_RNA"/>
</dbReference>